<name>A0A9W6QB14_9ACTN</name>
<dbReference type="Proteomes" id="UP001165041">
    <property type="component" value="Unassembled WGS sequence"/>
</dbReference>
<evidence type="ECO:0000313" key="2">
    <source>
        <dbReference type="Proteomes" id="UP001165041"/>
    </source>
</evidence>
<dbReference type="EMBL" id="BSSA01000027">
    <property type="protein sequence ID" value="GLW73725.1"/>
    <property type="molecule type" value="Genomic_DNA"/>
</dbReference>
<proteinExistence type="predicted"/>
<reference evidence="1" key="1">
    <citation type="submission" date="2023-02" db="EMBL/GenBank/DDBJ databases">
        <title>Kitasatospora phosalacinea NBRC 14627.</title>
        <authorList>
            <person name="Ichikawa N."/>
            <person name="Sato H."/>
            <person name="Tonouchi N."/>
        </authorList>
    </citation>
    <scope>NUCLEOTIDE SEQUENCE</scope>
    <source>
        <strain evidence="1">NBRC 14627</strain>
    </source>
</reference>
<evidence type="ECO:0000313" key="1">
    <source>
        <dbReference type="EMBL" id="GLW73725.1"/>
    </source>
</evidence>
<organism evidence="1 2">
    <name type="scientific">Kitasatospora phosalacinea</name>
    <dbReference type="NCBI Taxonomy" id="2065"/>
    <lineage>
        <taxon>Bacteria</taxon>
        <taxon>Bacillati</taxon>
        <taxon>Actinomycetota</taxon>
        <taxon>Actinomycetes</taxon>
        <taxon>Kitasatosporales</taxon>
        <taxon>Streptomycetaceae</taxon>
        <taxon>Kitasatospora</taxon>
    </lineage>
</organism>
<accession>A0A9W6QB14</accession>
<gene>
    <name evidence="1" type="ORF">Kpho02_60230</name>
</gene>
<comment type="caution">
    <text evidence="1">The sequence shown here is derived from an EMBL/GenBank/DDBJ whole genome shotgun (WGS) entry which is preliminary data.</text>
</comment>
<protein>
    <submittedName>
        <fullName evidence="1">Uncharacterized protein</fullName>
    </submittedName>
</protein>
<dbReference type="AlphaFoldDB" id="A0A9W6QB14"/>
<sequence length="374" mass="38732">MNRTRLSEVFALPGLGDEDLYAVSGFVHPVRGPVRCPAAPLVAAVPTEDGLPLAVRDLGPVPVGSAGPGRSGVLVSTTYLDGDGDATGIAVVGGSCRTGAAQALVRSWSAALRTRRAMVARPPRPCPDSPYAVVELPVPRDGSAPPAHPGAATPCPAPALAGAAVRRYLDEGDAVLLVGPGRSRPWAPDGRVLELARVEDVERLVLPVGVRPAFVVRPCAVVDDVTPLLTALRARFPELRGQHPDQWCHRASATRWAHRAVAAASDLTLLLGEARVDAATLPTGARVRRVRGLGDLLPAELAAAATVGLIPAAPAVGTANGDDMDTALLDAVLQVLTGLGPLGIVEHRVWTEVVPLPTAPSAPVCADRAPRHRD</sequence>